<feature type="transmembrane region" description="Helical" evidence="8">
    <location>
        <begin position="37"/>
        <end position="61"/>
    </location>
</feature>
<dbReference type="PANTHER" id="PTHR30269">
    <property type="entry name" value="TRANSMEMBRANE PROTEIN YFCA"/>
    <property type="match status" value="1"/>
</dbReference>
<feature type="transmembrane region" description="Helical" evidence="8">
    <location>
        <begin position="107"/>
        <end position="124"/>
    </location>
</feature>
<feature type="transmembrane region" description="Helical" evidence="8">
    <location>
        <begin position="207"/>
        <end position="226"/>
    </location>
</feature>
<sequence length="251" mass="27684">MPTEIAQLATSELFWLALGAVLAGVEKAGIKGLSMAIVPVYALILGGKTSSGLVLLIFISADLLAIRHYFRYGQRDIIRNLFWPAVIGILLGVILGNYINDALFKDIIAVIIIGCLALMAFPAVSRQPAEKIRRPFWANTIGLITGFSTMIANVSSPILAIFLLALKLPKKEFIGTVVWFFFLINLVKLPFHIWVWETIQPSTLLTLLYAIPFIVIGFLIGLQIVGRIAERSFRYLIIGVTLIAALKLLFS</sequence>
<evidence type="ECO:0000256" key="4">
    <source>
        <dbReference type="ARBA" id="ARBA00022475"/>
    </source>
</evidence>
<dbReference type="EMBL" id="PDUD01000019">
    <property type="protein sequence ID" value="PHN06113.1"/>
    <property type="molecule type" value="Genomic_DNA"/>
</dbReference>
<evidence type="ECO:0000256" key="1">
    <source>
        <dbReference type="ARBA" id="ARBA00004651"/>
    </source>
</evidence>
<protein>
    <recommendedName>
        <fullName evidence="8">Probable membrane transporter protein</fullName>
    </recommendedName>
</protein>
<evidence type="ECO:0000256" key="7">
    <source>
        <dbReference type="ARBA" id="ARBA00023136"/>
    </source>
</evidence>
<feature type="transmembrane region" description="Helical" evidence="8">
    <location>
        <begin position="136"/>
        <end position="166"/>
    </location>
</feature>
<reference evidence="9 10" key="1">
    <citation type="submission" date="2017-10" db="EMBL/GenBank/DDBJ databases">
        <title>The draft genome sequence of Lewinella nigricans NBRC 102662.</title>
        <authorList>
            <person name="Wang K."/>
        </authorList>
    </citation>
    <scope>NUCLEOTIDE SEQUENCE [LARGE SCALE GENOMIC DNA]</scope>
    <source>
        <strain evidence="9 10">NBRC 102662</strain>
    </source>
</reference>
<evidence type="ECO:0000256" key="5">
    <source>
        <dbReference type="ARBA" id="ARBA00022692"/>
    </source>
</evidence>
<keyword evidence="10" id="KW-1185">Reference proteome</keyword>
<feature type="transmembrane region" description="Helical" evidence="8">
    <location>
        <begin position="6"/>
        <end position="25"/>
    </location>
</feature>
<evidence type="ECO:0000256" key="3">
    <source>
        <dbReference type="ARBA" id="ARBA00022448"/>
    </source>
</evidence>
<name>A0A2D0NEB2_FLAN2</name>
<dbReference type="RefSeq" id="WP_099150707.1">
    <property type="nucleotide sequence ID" value="NZ_PDUD01000019.1"/>
</dbReference>
<keyword evidence="3" id="KW-0813">Transport</keyword>
<keyword evidence="5 8" id="KW-0812">Transmembrane</keyword>
<keyword evidence="7 8" id="KW-0472">Membrane</keyword>
<dbReference type="InterPro" id="IPR002781">
    <property type="entry name" value="TM_pro_TauE-like"/>
</dbReference>
<dbReference type="Proteomes" id="UP000223913">
    <property type="component" value="Unassembled WGS sequence"/>
</dbReference>
<evidence type="ECO:0000313" key="9">
    <source>
        <dbReference type="EMBL" id="PHN06113.1"/>
    </source>
</evidence>
<dbReference type="PANTHER" id="PTHR30269:SF23">
    <property type="entry name" value="MEMBRANE TRANSPORTER PROTEIN YDHB-RELATED"/>
    <property type="match status" value="1"/>
</dbReference>
<dbReference type="GO" id="GO:0005886">
    <property type="term" value="C:plasma membrane"/>
    <property type="evidence" value="ECO:0007669"/>
    <property type="project" value="UniProtKB-SubCell"/>
</dbReference>
<proteinExistence type="inferred from homology"/>
<accession>A0A2D0NEB2</accession>
<evidence type="ECO:0000256" key="2">
    <source>
        <dbReference type="ARBA" id="ARBA00009142"/>
    </source>
</evidence>
<feature type="transmembrane region" description="Helical" evidence="8">
    <location>
        <begin position="173"/>
        <end position="195"/>
    </location>
</feature>
<comment type="subcellular location">
    <subcellularLocation>
        <location evidence="1 8">Cell membrane</location>
        <topology evidence="1 8">Multi-pass membrane protein</topology>
    </subcellularLocation>
</comment>
<feature type="transmembrane region" description="Helical" evidence="8">
    <location>
        <begin position="233"/>
        <end position="250"/>
    </location>
</feature>
<dbReference type="AlphaFoldDB" id="A0A2D0NEB2"/>
<feature type="transmembrane region" description="Helical" evidence="8">
    <location>
        <begin position="81"/>
        <end position="100"/>
    </location>
</feature>
<keyword evidence="4 8" id="KW-1003">Cell membrane</keyword>
<evidence type="ECO:0000256" key="6">
    <source>
        <dbReference type="ARBA" id="ARBA00022989"/>
    </source>
</evidence>
<dbReference type="InterPro" id="IPR052017">
    <property type="entry name" value="TSUP"/>
</dbReference>
<evidence type="ECO:0000313" key="10">
    <source>
        <dbReference type="Proteomes" id="UP000223913"/>
    </source>
</evidence>
<dbReference type="Pfam" id="PF01925">
    <property type="entry name" value="TauE"/>
    <property type="match status" value="1"/>
</dbReference>
<gene>
    <name evidence="9" type="ORF">CRP01_14190</name>
</gene>
<comment type="caution">
    <text evidence="9">The sequence shown here is derived from an EMBL/GenBank/DDBJ whole genome shotgun (WGS) entry which is preliminary data.</text>
</comment>
<dbReference type="OrthoDB" id="9801058at2"/>
<comment type="similarity">
    <text evidence="2 8">Belongs to the 4-toluene sulfonate uptake permease (TSUP) (TC 2.A.102) family.</text>
</comment>
<organism evidence="9 10">
    <name type="scientific">Flavilitoribacter nigricans (strain ATCC 23147 / DSM 23189 / NBRC 102662 / NCIMB 1420 / SS-2)</name>
    <name type="common">Lewinella nigricans</name>
    <dbReference type="NCBI Taxonomy" id="1122177"/>
    <lineage>
        <taxon>Bacteria</taxon>
        <taxon>Pseudomonadati</taxon>
        <taxon>Bacteroidota</taxon>
        <taxon>Saprospiria</taxon>
        <taxon>Saprospirales</taxon>
        <taxon>Lewinellaceae</taxon>
        <taxon>Flavilitoribacter</taxon>
    </lineage>
</organism>
<keyword evidence="6 8" id="KW-1133">Transmembrane helix</keyword>
<evidence type="ECO:0000256" key="8">
    <source>
        <dbReference type="RuleBase" id="RU363041"/>
    </source>
</evidence>